<dbReference type="EMBL" id="JXII01000001">
    <property type="protein sequence ID" value="KIH71942.1"/>
    <property type="molecule type" value="Genomic_DNA"/>
</dbReference>
<dbReference type="GeneID" id="77844090"/>
<dbReference type="EMBL" id="JABEVU030000001">
    <property type="protein sequence ID" value="MDB0579089.1"/>
    <property type="molecule type" value="Genomic_DNA"/>
</dbReference>
<gene>
    <name evidence="3" type="ORF">F7P68_0000870</name>
    <name evidence="2" type="ORF">SN16_00855</name>
</gene>
<evidence type="ECO:0000313" key="4">
    <source>
        <dbReference type="Proteomes" id="UP000031546"/>
    </source>
</evidence>
<reference evidence="3" key="2">
    <citation type="submission" date="2020-04" db="EMBL/GenBank/DDBJ databases">
        <authorList>
            <person name="Tanveer F."/>
            <person name="Xie Y."/>
            <person name="Shinwari Z.K."/>
        </authorList>
    </citation>
    <scope>NUCLEOTIDE SEQUENCE</scope>
    <source>
        <strain evidence="3">MOSEL-ME25</strain>
    </source>
</reference>
<dbReference type="AlphaFoldDB" id="A0A0C2E9K4"/>
<evidence type="ECO:0000256" key="1">
    <source>
        <dbReference type="SAM" id="SignalP"/>
    </source>
</evidence>
<organism evidence="2 4">
    <name type="scientific">Salinicoccus roseus</name>
    <dbReference type="NCBI Taxonomy" id="45670"/>
    <lineage>
        <taxon>Bacteria</taxon>
        <taxon>Bacillati</taxon>
        <taxon>Bacillota</taxon>
        <taxon>Bacilli</taxon>
        <taxon>Bacillales</taxon>
        <taxon>Staphylococcaceae</taxon>
        <taxon>Salinicoccus</taxon>
    </lineage>
</organism>
<protein>
    <recommendedName>
        <fullName evidence="6">ABC transporter periplasmic binding protein yphF</fullName>
    </recommendedName>
</protein>
<evidence type="ECO:0000313" key="5">
    <source>
        <dbReference type="Proteomes" id="UP000527860"/>
    </source>
</evidence>
<dbReference type="RefSeq" id="WP_040104716.1">
    <property type="nucleotide sequence ID" value="NZ_JABEVU030000001.1"/>
</dbReference>
<evidence type="ECO:0000313" key="3">
    <source>
        <dbReference type="EMBL" id="MDB0579089.1"/>
    </source>
</evidence>
<dbReference type="Proteomes" id="UP000031546">
    <property type="component" value="Unassembled WGS sequence"/>
</dbReference>
<evidence type="ECO:0008006" key="6">
    <source>
        <dbReference type="Google" id="ProtNLM"/>
    </source>
</evidence>
<name>A0A0C2E9K4_9STAP</name>
<keyword evidence="5" id="KW-1185">Reference proteome</keyword>
<feature type="chain" id="PRO_5039124447" description="ABC transporter periplasmic binding protein yphF" evidence="1">
    <location>
        <begin position="24"/>
        <end position="240"/>
    </location>
</feature>
<evidence type="ECO:0000313" key="2">
    <source>
        <dbReference type="EMBL" id="KIH71942.1"/>
    </source>
</evidence>
<dbReference type="STRING" id="45670.SN16_00855"/>
<dbReference type="OrthoDB" id="2449131at2"/>
<sequence length="240" mass="27607">MRKFRLILAAIAGSILMSGCLYPESEQMQNQMPEDMQIEMVQNAVDQFREDSDGLLPIETKEGQREYLEYQIDFERLVPAYLDERPESAYEAGGHYQYVIIDAEDDPKVKIADLNITEEVRSLNIRLKAMGEHVELDDPIGPNVYPLDLSFYNLDENPTVSSPYTGASLNVYYNGGEQFIVDYREDIARIINENDLSFETGDDVRHVLYEYTPVVPLYSPEITVNDENEPIFMTNRHKSD</sequence>
<keyword evidence="1" id="KW-0732">Signal</keyword>
<accession>A0A0C2E9K4</accession>
<proteinExistence type="predicted"/>
<reference evidence="3" key="3">
    <citation type="submission" date="2022-12" db="EMBL/GenBank/DDBJ databases">
        <title>Genome analysis and biological profiling of marine Salinicoccus roseus MOSEL-ME25.</title>
        <authorList>
            <person name="Mirza F.T."/>
            <person name="Xie Y."/>
            <person name="Shinwari Z.K."/>
        </authorList>
    </citation>
    <scope>NUCLEOTIDE SEQUENCE</scope>
    <source>
        <strain evidence="3">MOSEL-ME25</strain>
    </source>
</reference>
<reference evidence="2 4" key="1">
    <citation type="submission" date="2015-01" db="EMBL/GenBank/DDBJ databases">
        <title>Genome sequences of high lactate-tolerant strain Salinicoccus roseus W12 with industrial interest.</title>
        <authorList>
            <person name="Wang H."/>
            <person name="Yu B."/>
        </authorList>
    </citation>
    <scope>NUCLEOTIDE SEQUENCE [LARGE SCALE GENOMIC DNA]</scope>
    <source>
        <strain evidence="2 4">W12</strain>
    </source>
</reference>
<comment type="caution">
    <text evidence="2">The sequence shown here is derived from an EMBL/GenBank/DDBJ whole genome shotgun (WGS) entry which is preliminary data.</text>
</comment>
<dbReference type="PROSITE" id="PS51257">
    <property type="entry name" value="PROKAR_LIPOPROTEIN"/>
    <property type="match status" value="1"/>
</dbReference>
<feature type="signal peptide" evidence="1">
    <location>
        <begin position="1"/>
        <end position="23"/>
    </location>
</feature>
<dbReference type="Proteomes" id="UP000527860">
    <property type="component" value="Unassembled WGS sequence"/>
</dbReference>